<sequence length="382" mass="39599">MSINSWIDGKVLEILQAFGVELPGGNGDTLREIARGWDAMGNDLTKVVRALDGAIDAVDKQGWHGAARDAFEKHWQDQKKTITDVAKNFHHVADGLREFADEIDKINEEIIDICVQIAEMEVLGAALSFFTGFLSDLVANAAVAAKVAKIMDLVKLFTSAAEKVAELLERFFGMSAEAAATLEKMLVAVARVGGRFAEGFATNFVADSGSLMINQALNGQPVTVGEDFKTAAKEAAGTAAFTAGGASLAEGAHLTGAVGRVLKGEGLGGSAVNGALGNIAGGLTADMWDGKDGGTTVWDMGTNAATGALGNHVGDRVLGKMEGHSLGGEGGGEQGELIDGAYRNAFRTGLNTGIYEGGSGIESDLQNLSKDYDEAEKGVSGS</sequence>
<feature type="domain" description="Outer membrane channel protein CpnT-like N-terminal" evidence="1">
    <location>
        <begin position="22"/>
        <end position="144"/>
    </location>
</feature>
<dbReference type="Pfam" id="PF25547">
    <property type="entry name" value="WXG100_2"/>
    <property type="match status" value="1"/>
</dbReference>
<accession>A0A2N8P4R8</accession>
<keyword evidence="3" id="KW-1185">Reference proteome</keyword>
<dbReference type="SUPFAM" id="SSF140453">
    <property type="entry name" value="EsxAB dimer-like"/>
    <property type="match status" value="1"/>
</dbReference>
<evidence type="ECO:0000259" key="1">
    <source>
        <dbReference type="Pfam" id="PF25547"/>
    </source>
</evidence>
<gene>
    <name evidence="2" type="ORF">AOB60_38315</name>
</gene>
<dbReference type="AlphaFoldDB" id="A0A2N8P4R8"/>
<dbReference type="Gene3D" id="1.10.287.1060">
    <property type="entry name" value="ESAT-6-like"/>
    <property type="match status" value="1"/>
</dbReference>
<dbReference type="Proteomes" id="UP000236047">
    <property type="component" value="Unassembled WGS sequence"/>
</dbReference>
<protein>
    <recommendedName>
        <fullName evidence="1">Outer membrane channel protein CpnT-like N-terminal domain-containing protein</fullName>
    </recommendedName>
</protein>
<evidence type="ECO:0000313" key="3">
    <source>
        <dbReference type="Proteomes" id="UP000236047"/>
    </source>
</evidence>
<dbReference type="RefSeq" id="WP_102926572.1">
    <property type="nucleotide sequence ID" value="NZ_LJSN01000005.1"/>
</dbReference>
<reference evidence="3" key="1">
    <citation type="submission" date="2015-09" db="EMBL/GenBank/DDBJ databases">
        <authorList>
            <person name="Graham D.E."/>
            <person name="Mahan K.M."/>
            <person name="Klingeman D.M."/>
            <person name="Fida T."/>
            <person name="Giannone R.J."/>
            <person name="Hettich R.L."/>
            <person name="Parry R.J."/>
            <person name="Spain J.C."/>
        </authorList>
    </citation>
    <scope>NUCLEOTIDE SEQUENCE [LARGE SCALE GENOMIC DNA]</scope>
    <source>
        <strain evidence="3">JCM 4701</strain>
    </source>
</reference>
<dbReference type="InterPro" id="IPR057746">
    <property type="entry name" value="CpnT-like_N"/>
</dbReference>
<evidence type="ECO:0000313" key="2">
    <source>
        <dbReference type="EMBL" id="PNE36018.1"/>
    </source>
</evidence>
<comment type="caution">
    <text evidence="2">The sequence shown here is derived from an EMBL/GenBank/DDBJ whole genome shotgun (WGS) entry which is preliminary data.</text>
</comment>
<organism evidence="2 3">
    <name type="scientific">Streptomyces noursei</name>
    <name type="common">Streptomyces albulus</name>
    <dbReference type="NCBI Taxonomy" id="1971"/>
    <lineage>
        <taxon>Bacteria</taxon>
        <taxon>Bacillati</taxon>
        <taxon>Actinomycetota</taxon>
        <taxon>Actinomycetes</taxon>
        <taxon>Kitasatosporales</taxon>
        <taxon>Streptomycetaceae</taxon>
        <taxon>Streptomyces</taxon>
    </lineage>
</organism>
<dbReference type="EMBL" id="LJSN01000005">
    <property type="protein sequence ID" value="PNE36018.1"/>
    <property type="molecule type" value="Genomic_DNA"/>
</dbReference>
<proteinExistence type="predicted"/>
<name>A0A2N8P4R8_STRNR</name>
<dbReference type="InterPro" id="IPR036689">
    <property type="entry name" value="ESAT-6-like_sf"/>
</dbReference>